<keyword evidence="4" id="KW-0274">FAD</keyword>
<protein>
    <submittedName>
        <fullName evidence="8">Acyl-CoA dehydrogenase</fullName>
    </submittedName>
</protein>
<dbReference type="InterPro" id="IPR036250">
    <property type="entry name" value="AcylCo_DH-like_C"/>
</dbReference>
<evidence type="ECO:0000256" key="5">
    <source>
        <dbReference type="ARBA" id="ARBA00023002"/>
    </source>
</evidence>
<evidence type="ECO:0000259" key="7">
    <source>
        <dbReference type="Pfam" id="PF02771"/>
    </source>
</evidence>
<dbReference type="Gene3D" id="1.10.540.10">
    <property type="entry name" value="Acyl-CoA dehydrogenase/oxidase, N-terminal domain"/>
    <property type="match status" value="1"/>
</dbReference>
<evidence type="ECO:0000256" key="2">
    <source>
        <dbReference type="ARBA" id="ARBA00009347"/>
    </source>
</evidence>
<evidence type="ECO:0000259" key="6">
    <source>
        <dbReference type="Pfam" id="PF00441"/>
    </source>
</evidence>
<keyword evidence="5" id="KW-0560">Oxidoreductase</keyword>
<sequence length="357" mass="38622">MTAHLAKIALTEMQAELRDQAMKFCGEKSPVSKVRALLEDERGYDEAVWAEMAELGWLGIAIPEDQGGLGLELADVVPIAEAMGKHLMNSPYASTTLAAQAILHGGSDAQKAEWLPKLSSGTVATVALFEPSGAWELDAVTGETKTFVLNLNAAEIVVTTVKHDGQTRLALIPRDTIEARRETIIDETKRSYRFDVPEIDAIWLMPAELTSAALDRIELVANLLQAAELSGAAMACVDYTVDYLKTRKQFGKVIGAFQALKHPTVDAFMGAEGARSLLYAAATHVERQGEGEIAVRMANAKAGGALSYAADRSIQFHGGFGFTYDCDAQLYRRVAMFAASQFGDAAFHRARLAELLL</sequence>
<dbReference type="InterPro" id="IPR009100">
    <property type="entry name" value="AcylCoA_DH/oxidase_NM_dom_sf"/>
</dbReference>
<dbReference type="SUPFAM" id="SSF47203">
    <property type="entry name" value="Acyl-CoA dehydrogenase C-terminal domain-like"/>
    <property type="match status" value="1"/>
</dbReference>
<keyword evidence="3" id="KW-0285">Flavoprotein</keyword>
<accession>A0ABQ5V428</accession>
<dbReference type="PANTHER" id="PTHR43884">
    <property type="entry name" value="ACYL-COA DEHYDROGENASE"/>
    <property type="match status" value="1"/>
</dbReference>
<dbReference type="Pfam" id="PF02771">
    <property type="entry name" value="Acyl-CoA_dh_N"/>
    <property type="match status" value="1"/>
</dbReference>
<feature type="domain" description="Acyl-CoA dehydrogenase/oxidase C-terminal" evidence="6">
    <location>
        <begin position="224"/>
        <end position="354"/>
    </location>
</feature>
<comment type="cofactor">
    <cofactor evidence="1">
        <name>FAD</name>
        <dbReference type="ChEBI" id="CHEBI:57692"/>
    </cofactor>
</comment>
<keyword evidence="9" id="KW-1185">Reference proteome</keyword>
<organism evidence="8 9">
    <name type="scientific">Algimonas porphyrae</name>
    <dbReference type="NCBI Taxonomy" id="1128113"/>
    <lineage>
        <taxon>Bacteria</taxon>
        <taxon>Pseudomonadati</taxon>
        <taxon>Pseudomonadota</taxon>
        <taxon>Alphaproteobacteria</taxon>
        <taxon>Maricaulales</taxon>
        <taxon>Robiginitomaculaceae</taxon>
        <taxon>Algimonas</taxon>
    </lineage>
</organism>
<evidence type="ECO:0000313" key="8">
    <source>
        <dbReference type="EMBL" id="GLQ21807.1"/>
    </source>
</evidence>
<dbReference type="Gene3D" id="1.20.140.10">
    <property type="entry name" value="Butyryl-CoA Dehydrogenase, subunit A, domain 3"/>
    <property type="match status" value="1"/>
</dbReference>
<dbReference type="EMBL" id="BSNJ01000006">
    <property type="protein sequence ID" value="GLQ21807.1"/>
    <property type="molecule type" value="Genomic_DNA"/>
</dbReference>
<name>A0ABQ5V428_9PROT</name>
<proteinExistence type="inferred from homology"/>
<dbReference type="Pfam" id="PF00441">
    <property type="entry name" value="Acyl-CoA_dh_1"/>
    <property type="match status" value="1"/>
</dbReference>
<evidence type="ECO:0000256" key="4">
    <source>
        <dbReference type="ARBA" id="ARBA00022827"/>
    </source>
</evidence>
<dbReference type="PANTHER" id="PTHR43884:SF20">
    <property type="entry name" value="ACYL-COA DEHYDROGENASE FADE28"/>
    <property type="match status" value="1"/>
</dbReference>
<evidence type="ECO:0000313" key="9">
    <source>
        <dbReference type="Proteomes" id="UP001161390"/>
    </source>
</evidence>
<reference evidence="8" key="1">
    <citation type="journal article" date="2014" name="Int. J. Syst. Evol. Microbiol.">
        <title>Complete genome of a new Firmicutes species belonging to the dominant human colonic microbiota ('Ruminococcus bicirculans') reveals two chromosomes and a selective capacity to utilize plant glucans.</title>
        <authorList>
            <consortium name="NISC Comparative Sequencing Program"/>
            <person name="Wegmann U."/>
            <person name="Louis P."/>
            <person name="Goesmann A."/>
            <person name="Henrissat B."/>
            <person name="Duncan S.H."/>
            <person name="Flint H.J."/>
        </authorList>
    </citation>
    <scope>NUCLEOTIDE SEQUENCE</scope>
    <source>
        <strain evidence="8">NBRC 108216</strain>
    </source>
</reference>
<dbReference type="InterPro" id="IPR037069">
    <property type="entry name" value="AcylCoA_DH/ox_N_sf"/>
</dbReference>
<comment type="caution">
    <text evidence="8">The sequence shown here is derived from an EMBL/GenBank/DDBJ whole genome shotgun (WGS) entry which is preliminary data.</text>
</comment>
<evidence type="ECO:0000256" key="3">
    <source>
        <dbReference type="ARBA" id="ARBA00022630"/>
    </source>
</evidence>
<reference evidence="8" key="2">
    <citation type="submission" date="2023-01" db="EMBL/GenBank/DDBJ databases">
        <title>Draft genome sequence of Algimonas porphyrae strain NBRC 108216.</title>
        <authorList>
            <person name="Sun Q."/>
            <person name="Mori K."/>
        </authorList>
    </citation>
    <scope>NUCLEOTIDE SEQUENCE</scope>
    <source>
        <strain evidence="8">NBRC 108216</strain>
    </source>
</reference>
<dbReference type="InterPro" id="IPR013786">
    <property type="entry name" value="AcylCoA_DH/ox_N"/>
</dbReference>
<comment type="similarity">
    <text evidence="2">Belongs to the acyl-CoA dehydrogenase family.</text>
</comment>
<gene>
    <name evidence="8" type="ORF">GCM10007854_27620</name>
</gene>
<evidence type="ECO:0000256" key="1">
    <source>
        <dbReference type="ARBA" id="ARBA00001974"/>
    </source>
</evidence>
<dbReference type="Proteomes" id="UP001161390">
    <property type="component" value="Unassembled WGS sequence"/>
</dbReference>
<dbReference type="RefSeq" id="WP_284373753.1">
    <property type="nucleotide sequence ID" value="NZ_BSNJ01000006.1"/>
</dbReference>
<dbReference type="SUPFAM" id="SSF56645">
    <property type="entry name" value="Acyl-CoA dehydrogenase NM domain-like"/>
    <property type="match status" value="1"/>
</dbReference>
<dbReference type="InterPro" id="IPR009075">
    <property type="entry name" value="AcylCo_DH/oxidase_C"/>
</dbReference>
<feature type="domain" description="Acyl-CoA dehydrogenase/oxidase N-terminal" evidence="7">
    <location>
        <begin position="11"/>
        <end position="121"/>
    </location>
</feature>